<protein>
    <submittedName>
        <fullName evidence="3">Urotensin-2B</fullName>
    </submittedName>
</protein>
<dbReference type="AlphaFoldDB" id="A0A0K0DA45"/>
<dbReference type="WBParaSite" id="ACAC_0000708701-mRNA-1">
    <property type="protein sequence ID" value="ACAC_0000708701-mRNA-1"/>
    <property type="gene ID" value="ACAC_0000708701"/>
</dbReference>
<dbReference type="Proteomes" id="UP000035642">
    <property type="component" value="Unassembled WGS sequence"/>
</dbReference>
<sequence length="130" mass="15045">MNIIPFIFLTFFVGAEVFSSLESTDEPSASNEKFENELEEGYQLLKGEPHAEDTKILLQQLHMMEPEIAEELTLSPERNAELQEQMRGNNDRCRLSPFLQRARSRSQPVECSGVEHSNYEFVYFVVLEKN</sequence>
<evidence type="ECO:0000256" key="1">
    <source>
        <dbReference type="SAM" id="SignalP"/>
    </source>
</evidence>
<keyword evidence="1" id="KW-0732">Signal</keyword>
<evidence type="ECO:0000313" key="2">
    <source>
        <dbReference type="Proteomes" id="UP000035642"/>
    </source>
</evidence>
<name>A0A0K0DA45_ANGCA</name>
<feature type="signal peptide" evidence="1">
    <location>
        <begin position="1"/>
        <end position="23"/>
    </location>
</feature>
<evidence type="ECO:0000313" key="3">
    <source>
        <dbReference type="WBParaSite" id="ACAC_0000708701-mRNA-1"/>
    </source>
</evidence>
<reference evidence="2" key="1">
    <citation type="submission" date="2012-09" db="EMBL/GenBank/DDBJ databases">
        <authorList>
            <person name="Martin A.A."/>
        </authorList>
    </citation>
    <scope>NUCLEOTIDE SEQUENCE</scope>
</reference>
<keyword evidence="2" id="KW-1185">Reference proteome</keyword>
<proteinExistence type="predicted"/>
<accession>A0A0K0DA45</accession>
<feature type="chain" id="PRO_5005326671" evidence="1">
    <location>
        <begin position="24"/>
        <end position="130"/>
    </location>
</feature>
<organism evidence="2 3">
    <name type="scientific">Angiostrongylus cantonensis</name>
    <name type="common">Rat lungworm</name>
    <dbReference type="NCBI Taxonomy" id="6313"/>
    <lineage>
        <taxon>Eukaryota</taxon>
        <taxon>Metazoa</taxon>
        <taxon>Ecdysozoa</taxon>
        <taxon>Nematoda</taxon>
        <taxon>Chromadorea</taxon>
        <taxon>Rhabditida</taxon>
        <taxon>Rhabditina</taxon>
        <taxon>Rhabditomorpha</taxon>
        <taxon>Strongyloidea</taxon>
        <taxon>Metastrongylidae</taxon>
        <taxon>Angiostrongylus</taxon>
    </lineage>
</organism>
<reference evidence="3" key="2">
    <citation type="submission" date="2017-02" db="UniProtKB">
        <authorList>
            <consortium name="WormBaseParasite"/>
        </authorList>
    </citation>
    <scope>IDENTIFICATION</scope>
</reference>